<evidence type="ECO:0000313" key="3">
    <source>
        <dbReference type="Proteomes" id="UP000295509"/>
    </source>
</evidence>
<dbReference type="InterPro" id="IPR049973">
    <property type="entry name" value="STY0301-like"/>
</dbReference>
<feature type="chain" id="PRO_5020937991" evidence="1">
    <location>
        <begin position="28"/>
        <end position="142"/>
    </location>
</feature>
<keyword evidence="1" id="KW-0732">Signal</keyword>
<comment type="caution">
    <text evidence="2">The sequence shown here is derived from an EMBL/GenBank/DDBJ whole genome shotgun (WGS) entry which is preliminary data.</text>
</comment>
<dbReference type="Proteomes" id="UP000295509">
    <property type="component" value="Unassembled WGS sequence"/>
</dbReference>
<name>A0A4V3HDA1_9BURK</name>
<gene>
    <name evidence="2" type="ORF">BX592_12617</name>
</gene>
<protein>
    <submittedName>
        <fullName evidence="2">Uncharacterized protein</fullName>
    </submittedName>
</protein>
<accession>A0A4V3HDA1</accession>
<evidence type="ECO:0000256" key="1">
    <source>
        <dbReference type="SAM" id="SignalP"/>
    </source>
</evidence>
<evidence type="ECO:0000313" key="2">
    <source>
        <dbReference type="EMBL" id="TDY40264.1"/>
    </source>
</evidence>
<sequence>MVTRYISRLVLSPGLPLALCMTCNAYAEDLPCPPSIAVNESLNQPAPEGWRVEHGISDHFLAGVTFFDGDPKDRMSIAPTHDEQTGRENTSTWDLGSGSTRVWLACRYLDTGIMFSRPLPKTFTTCRVVTGPGSIVRSVSCI</sequence>
<dbReference type="AlphaFoldDB" id="A0A4V3HDA1"/>
<keyword evidence="3" id="KW-1185">Reference proteome</keyword>
<dbReference type="NCBIfam" id="NF042415">
    <property type="entry name" value="STY0301_fam"/>
    <property type="match status" value="1"/>
</dbReference>
<dbReference type="EMBL" id="SORE01000026">
    <property type="protein sequence ID" value="TDY40264.1"/>
    <property type="molecule type" value="Genomic_DNA"/>
</dbReference>
<feature type="signal peptide" evidence="1">
    <location>
        <begin position="1"/>
        <end position="27"/>
    </location>
</feature>
<organism evidence="2 3">
    <name type="scientific">Paraburkholderia rhizosphaerae</name>
    <dbReference type="NCBI Taxonomy" id="480658"/>
    <lineage>
        <taxon>Bacteria</taxon>
        <taxon>Pseudomonadati</taxon>
        <taxon>Pseudomonadota</taxon>
        <taxon>Betaproteobacteria</taxon>
        <taxon>Burkholderiales</taxon>
        <taxon>Burkholderiaceae</taxon>
        <taxon>Paraburkholderia</taxon>
    </lineage>
</organism>
<reference evidence="2 3" key="1">
    <citation type="submission" date="2019-03" db="EMBL/GenBank/DDBJ databases">
        <title>Genomic Encyclopedia of Type Strains, Phase III (KMG-III): the genomes of soil and plant-associated and newly described type strains.</title>
        <authorList>
            <person name="Whitman W."/>
        </authorList>
    </citation>
    <scope>NUCLEOTIDE SEQUENCE [LARGE SCALE GENOMIC DNA]</scope>
    <source>
        <strain evidence="2 3">LMG 29544</strain>
    </source>
</reference>
<proteinExistence type="predicted"/>